<dbReference type="GO" id="GO:0030991">
    <property type="term" value="C:intraciliary transport particle A"/>
    <property type="evidence" value="ECO:0007669"/>
    <property type="project" value="TreeGrafter"/>
</dbReference>
<reference evidence="3" key="1">
    <citation type="submission" date="2017-02" db="UniProtKB">
        <authorList>
            <consortium name="WormBaseParasite"/>
        </authorList>
    </citation>
    <scope>IDENTIFICATION</scope>
</reference>
<keyword evidence="2" id="KW-1185">Reference proteome</keyword>
<evidence type="ECO:0000313" key="3">
    <source>
        <dbReference type="WBParaSite" id="ASIM_0000339901-mRNA-1"/>
    </source>
</evidence>
<organism evidence="3">
    <name type="scientific">Anisakis simplex</name>
    <name type="common">Herring worm</name>
    <dbReference type="NCBI Taxonomy" id="6269"/>
    <lineage>
        <taxon>Eukaryota</taxon>
        <taxon>Metazoa</taxon>
        <taxon>Ecdysozoa</taxon>
        <taxon>Nematoda</taxon>
        <taxon>Chromadorea</taxon>
        <taxon>Rhabditida</taxon>
        <taxon>Spirurina</taxon>
        <taxon>Ascaridomorpha</taxon>
        <taxon>Ascaridoidea</taxon>
        <taxon>Anisakidae</taxon>
        <taxon>Anisakis</taxon>
        <taxon>Anisakis simplex complex</taxon>
    </lineage>
</organism>
<sequence length="234" mass="26892">MSAGSSSTLSCSVQGVFSEAFQLAEAEQKMNVYAEAIDDEGTVEQFSQLAEFYSSIKNYSSAGKYHYRAKHYRKALDLLLLNGEDSEAIKTAIECVAEARDADLCKQLTDFLMGETDGIPKKNLANSFKFQDAKYLFRFYVAMQMNQEAAKTAIIIAREEQNRGSYRMAHHLLFEMHQELVHKQIKVPYEMQNNLMLLHSYLIVKVINLIHSHNHRSFLIRSLHKQIQILLKQF</sequence>
<accession>A0A0M3J756</accession>
<dbReference type="Proteomes" id="UP000267096">
    <property type="component" value="Unassembled WGS sequence"/>
</dbReference>
<dbReference type="GO" id="GO:0005929">
    <property type="term" value="C:cilium"/>
    <property type="evidence" value="ECO:0007669"/>
    <property type="project" value="TreeGrafter"/>
</dbReference>
<dbReference type="EMBL" id="UYRR01004874">
    <property type="protein sequence ID" value="VDK21397.1"/>
    <property type="molecule type" value="Genomic_DNA"/>
</dbReference>
<reference evidence="1 2" key="2">
    <citation type="submission" date="2018-11" db="EMBL/GenBank/DDBJ databases">
        <authorList>
            <consortium name="Pathogen Informatics"/>
        </authorList>
    </citation>
    <scope>NUCLEOTIDE SEQUENCE [LARGE SCALE GENOMIC DNA]</scope>
</reference>
<dbReference type="GO" id="GO:0060271">
    <property type="term" value="P:cilium assembly"/>
    <property type="evidence" value="ECO:0007669"/>
    <property type="project" value="TreeGrafter"/>
</dbReference>
<dbReference type="GO" id="GO:0035721">
    <property type="term" value="P:intraciliary retrograde transport"/>
    <property type="evidence" value="ECO:0007669"/>
    <property type="project" value="InterPro"/>
</dbReference>
<name>A0A0M3J756_ANISI</name>
<dbReference type="PANTHER" id="PTHR14920">
    <property type="entry name" value="OSMOTIC AVOIDANCE ABNORMAL PROTEIN 1/WD REPEAT MEMBRANE PROTEIN"/>
    <property type="match status" value="1"/>
</dbReference>
<dbReference type="InterPro" id="IPR040379">
    <property type="entry name" value="WDR19/dyf-2"/>
</dbReference>
<dbReference type="PANTHER" id="PTHR14920:SF0">
    <property type="entry name" value="WD REPEAT DOMAIN 19"/>
    <property type="match status" value="1"/>
</dbReference>
<gene>
    <name evidence="1" type="ORF">ASIM_LOCUS3237</name>
</gene>
<dbReference type="OrthoDB" id="10250638at2759"/>
<protein>
    <submittedName>
        <fullName evidence="3">DYF-2 (inferred by orthology to a C. elegans protein)</fullName>
    </submittedName>
</protein>
<evidence type="ECO:0000313" key="2">
    <source>
        <dbReference type="Proteomes" id="UP000267096"/>
    </source>
</evidence>
<proteinExistence type="predicted"/>
<dbReference type="AlphaFoldDB" id="A0A0M3J756"/>
<evidence type="ECO:0000313" key="1">
    <source>
        <dbReference type="EMBL" id="VDK21397.1"/>
    </source>
</evidence>
<dbReference type="WBParaSite" id="ASIM_0000339901-mRNA-1">
    <property type="protein sequence ID" value="ASIM_0000339901-mRNA-1"/>
    <property type="gene ID" value="ASIM_0000339901"/>
</dbReference>